<feature type="coiled-coil region" evidence="1">
    <location>
        <begin position="31"/>
        <end position="58"/>
    </location>
</feature>
<evidence type="ECO:0000256" key="1">
    <source>
        <dbReference type="SAM" id="Coils"/>
    </source>
</evidence>
<dbReference type="SUPFAM" id="SSF160214">
    <property type="entry name" value="FlaG-like"/>
    <property type="match status" value="1"/>
</dbReference>
<comment type="caution">
    <text evidence="2">The sequence shown here is derived from an EMBL/GenBank/DDBJ whole genome shotgun (WGS) entry which is preliminary data.</text>
</comment>
<gene>
    <name evidence="2" type="ORF">TresaDRAFT_0055</name>
</gene>
<sequence>MNIINPNFAAHGRITKPASGKPHVVPLPNPMASAEQVVQKLKKNIAETKENIKQIQKVSDIILGRKTQFSVDQESGKVIVAIVDPQTNQVIKEIPSAEELRMKAKLRSIAENSVTGTIVNLKI</sequence>
<evidence type="ECO:0000313" key="2">
    <source>
        <dbReference type="EMBL" id="EIC00582.1"/>
    </source>
</evidence>
<keyword evidence="2" id="KW-0282">Flagellum</keyword>
<dbReference type="Proteomes" id="UP000003571">
    <property type="component" value="Unassembled WGS sequence"/>
</dbReference>
<dbReference type="Gene3D" id="3.30.160.170">
    <property type="entry name" value="FlaG-like"/>
    <property type="match status" value="1"/>
</dbReference>
<accession>H7ENU9</accession>
<evidence type="ECO:0000313" key="3">
    <source>
        <dbReference type="Proteomes" id="UP000003571"/>
    </source>
</evidence>
<keyword evidence="1" id="KW-0175">Coiled coil</keyword>
<dbReference type="InterPro" id="IPR005186">
    <property type="entry name" value="FlaG"/>
</dbReference>
<dbReference type="RefSeq" id="WP_002706237.1">
    <property type="nucleotide sequence ID" value="NZ_AGRW01000054.1"/>
</dbReference>
<dbReference type="STRING" id="907348.TresaDRAFT_0055"/>
<dbReference type="InterPro" id="IPR035924">
    <property type="entry name" value="FlaG-like_sf"/>
</dbReference>
<name>H7ENU9_9SPIR</name>
<keyword evidence="3" id="KW-1185">Reference proteome</keyword>
<organism evidence="2 3">
    <name type="scientific">Treponema saccharophilum DSM 2985</name>
    <dbReference type="NCBI Taxonomy" id="907348"/>
    <lineage>
        <taxon>Bacteria</taxon>
        <taxon>Pseudomonadati</taxon>
        <taxon>Spirochaetota</taxon>
        <taxon>Spirochaetia</taxon>
        <taxon>Spirochaetales</taxon>
        <taxon>Treponemataceae</taxon>
        <taxon>Treponema</taxon>
    </lineage>
</organism>
<dbReference type="PATRIC" id="fig|907348.3.peg.2634"/>
<keyword evidence="2" id="KW-0969">Cilium</keyword>
<reference evidence="2 3" key="1">
    <citation type="submission" date="2011-09" db="EMBL/GenBank/DDBJ databases">
        <title>The draft genome of Treponema saccharophilum DSM 2985.</title>
        <authorList>
            <consortium name="US DOE Joint Genome Institute (JGI-PGF)"/>
            <person name="Lucas S."/>
            <person name="Copeland A."/>
            <person name="Lapidus A."/>
            <person name="Glavina del Rio T."/>
            <person name="Dalin E."/>
            <person name="Tice H."/>
            <person name="Bruce D."/>
            <person name="Goodwin L."/>
            <person name="Pitluck S."/>
            <person name="Peters L."/>
            <person name="Kyrpides N."/>
            <person name="Mavromatis K."/>
            <person name="Ivanova N."/>
            <person name="Markowitz V."/>
            <person name="Cheng J.-F."/>
            <person name="Hugenholtz P."/>
            <person name="Woyke T."/>
            <person name="Wu D."/>
            <person name="Gronow S."/>
            <person name="Wellnitz S."/>
            <person name="Brambilla E."/>
            <person name="Klenk H.-P."/>
            <person name="Eisen J.A."/>
        </authorList>
    </citation>
    <scope>NUCLEOTIDE SEQUENCE [LARGE SCALE GENOMIC DNA]</scope>
    <source>
        <strain evidence="2 3">DSM 2985</strain>
    </source>
</reference>
<protein>
    <submittedName>
        <fullName evidence="2">Flagellar protein FlaG protein</fullName>
    </submittedName>
</protein>
<dbReference type="Pfam" id="PF03646">
    <property type="entry name" value="FlaG"/>
    <property type="match status" value="1"/>
</dbReference>
<dbReference type="OrthoDB" id="362353at2"/>
<proteinExistence type="predicted"/>
<keyword evidence="2" id="KW-0966">Cell projection</keyword>
<dbReference type="AlphaFoldDB" id="H7ENU9"/>
<dbReference type="EMBL" id="AGRW01000054">
    <property type="protein sequence ID" value="EIC00582.1"/>
    <property type="molecule type" value="Genomic_DNA"/>
</dbReference>